<dbReference type="Gene3D" id="1.10.1040.10">
    <property type="entry name" value="N-(1-d-carboxylethyl)-l-norvaline Dehydrogenase, domain 2"/>
    <property type="match status" value="1"/>
</dbReference>
<sequence>MVAVLGTGTMGEAMARNIAAAGLGVRAWNRNRARAEPLAGAGATVCDTPAEACRGADVVLTALANERVVAEVMDQARDGLGGHPVWVQTCTVSPDGGRRLAEQATRLNVPYVEAPLLGTKEPAAAGTLTVLAASPQQDARERVRPVLEAVGSRTVWLDEVGQPSSLKLAYNAWVLTTVEGIAESLTLAGTLGVDPHLVIDVIDGSGLDSPYVQSKGPRMLDDDLDTPSFPLEAAEKDAGLITDTARAAGLHLGIAEVVRERLDRAADDGLGRADVAATYRVSRQVAT</sequence>
<dbReference type="Gene3D" id="3.40.50.720">
    <property type="entry name" value="NAD(P)-binding Rossmann-like Domain"/>
    <property type="match status" value="1"/>
</dbReference>
<evidence type="ECO:0000256" key="1">
    <source>
        <dbReference type="ARBA" id="ARBA00009080"/>
    </source>
</evidence>
<dbReference type="SUPFAM" id="SSF51735">
    <property type="entry name" value="NAD(P)-binding Rossmann-fold domains"/>
    <property type="match status" value="1"/>
</dbReference>
<feature type="domain" description="6-phosphogluconate dehydrogenase NADP-binding" evidence="4">
    <location>
        <begin position="2"/>
        <end position="156"/>
    </location>
</feature>
<dbReference type="InterPro" id="IPR013328">
    <property type="entry name" value="6PGD_dom2"/>
</dbReference>
<evidence type="ECO:0000259" key="4">
    <source>
        <dbReference type="Pfam" id="PF03446"/>
    </source>
</evidence>
<comment type="similarity">
    <text evidence="1">Belongs to the HIBADH-related family.</text>
</comment>
<dbReference type="InterPro" id="IPR015815">
    <property type="entry name" value="HIBADH-related"/>
</dbReference>
<dbReference type="Pfam" id="PF14833">
    <property type="entry name" value="NAD_binding_11"/>
    <property type="match status" value="1"/>
</dbReference>
<keyword evidence="7" id="KW-1185">Reference proteome</keyword>
<dbReference type="Pfam" id="PF03446">
    <property type="entry name" value="NAD_binding_2"/>
    <property type="match status" value="1"/>
</dbReference>
<dbReference type="InterPro" id="IPR006115">
    <property type="entry name" value="6PGDH_NADP-bd"/>
</dbReference>
<accession>A0ABP7L337</accession>
<dbReference type="InterPro" id="IPR008927">
    <property type="entry name" value="6-PGluconate_DH-like_C_sf"/>
</dbReference>
<evidence type="ECO:0000313" key="6">
    <source>
        <dbReference type="EMBL" id="GAA3894134.1"/>
    </source>
</evidence>
<dbReference type="PANTHER" id="PTHR43580">
    <property type="entry name" value="OXIDOREDUCTASE GLYR1-RELATED"/>
    <property type="match status" value="1"/>
</dbReference>
<reference evidence="7" key="1">
    <citation type="journal article" date="2019" name="Int. J. Syst. Evol. Microbiol.">
        <title>The Global Catalogue of Microorganisms (GCM) 10K type strain sequencing project: providing services to taxonomists for standard genome sequencing and annotation.</title>
        <authorList>
            <consortium name="The Broad Institute Genomics Platform"/>
            <consortium name="The Broad Institute Genome Sequencing Center for Infectious Disease"/>
            <person name="Wu L."/>
            <person name="Ma J."/>
        </authorList>
    </citation>
    <scope>NUCLEOTIDE SEQUENCE [LARGE SCALE GENOMIC DNA]</scope>
    <source>
        <strain evidence="7">JCM 16578</strain>
    </source>
</reference>
<gene>
    <name evidence="6" type="ORF">GCM10022207_72750</name>
</gene>
<dbReference type="PIRSF" id="PIRSF000103">
    <property type="entry name" value="HIBADH"/>
    <property type="match status" value="1"/>
</dbReference>
<proteinExistence type="inferred from homology"/>
<dbReference type="InterPro" id="IPR029154">
    <property type="entry name" value="HIBADH-like_NADP-bd"/>
</dbReference>
<evidence type="ECO:0000256" key="3">
    <source>
        <dbReference type="ARBA" id="ARBA00023027"/>
    </source>
</evidence>
<keyword evidence="3" id="KW-0520">NAD</keyword>
<evidence type="ECO:0000313" key="7">
    <source>
        <dbReference type="Proteomes" id="UP001501563"/>
    </source>
</evidence>
<organism evidence="6 7">
    <name type="scientific">Streptomyces lannensis</name>
    <dbReference type="NCBI Taxonomy" id="766498"/>
    <lineage>
        <taxon>Bacteria</taxon>
        <taxon>Bacillati</taxon>
        <taxon>Actinomycetota</taxon>
        <taxon>Actinomycetes</taxon>
        <taxon>Kitasatosporales</taxon>
        <taxon>Streptomycetaceae</taxon>
        <taxon>Streptomyces</taxon>
    </lineage>
</organism>
<dbReference type="Proteomes" id="UP001501563">
    <property type="component" value="Unassembled WGS sequence"/>
</dbReference>
<dbReference type="PANTHER" id="PTHR43580:SF2">
    <property type="entry name" value="CYTOKINE-LIKE NUCLEAR FACTOR N-PAC"/>
    <property type="match status" value="1"/>
</dbReference>
<dbReference type="EMBL" id="BAAAZA010000032">
    <property type="protein sequence ID" value="GAA3894134.1"/>
    <property type="molecule type" value="Genomic_DNA"/>
</dbReference>
<protein>
    <submittedName>
        <fullName evidence="6">NAD(P)-dependent oxidoreductase</fullName>
    </submittedName>
</protein>
<name>A0ABP7L337_9ACTN</name>
<keyword evidence="2" id="KW-0560">Oxidoreductase</keyword>
<feature type="domain" description="3-hydroxyisobutyrate dehydrogenase-like NAD-binding" evidence="5">
    <location>
        <begin position="162"/>
        <end position="281"/>
    </location>
</feature>
<evidence type="ECO:0000259" key="5">
    <source>
        <dbReference type="Pfam" id="PF14833"/>
    </source>
</evidence>
<evidence type="ECO:0000256" key="2">
    <source>
        <dbReference type="ARBA" id="ARBA00023002"/>
    </source>
</evidence>
<dbReference type="InterPro" id="IPR036291">
    <property type="entry name" value="NAD(P)-bd_dom_sf"/>
</dbReference>
<comment type="caution">
    <text evidence="6">The sequence shown here is derived from an EMBL/GenBank/DDBJ whole genome shotgun (WGS) entry which is preliminary data.</text>
</comment>
<dbReference type="InterPro" id="IPR051265">
    <property type="entry name" value="HIBADH-related_NP60_sf"/>
</dbReference>
<dbReference type="SUPFAM" id="SSF48179">
    <property type="entry name" value="6-phosphogluconate dehydrogenase C-terminal domain-like"/>
    <property type="match status" value="1"/>
</dbReference>